<dbReference type="STRING" id="74557.A0A1V9YF11"/>
<feature type="compositionally biased region" description="Basic and acidic residues" evidence="1">
    <location>
        <begin position="152"/>
        <end position="186"/>
    </location>
</feature>
<dbReference type="OrthoDB" id="1918432at2759"/>
<dbReference type="Pfam" id="PF00850">
    <property type="entry name" value="Hist_deacetyl"/>
    <property type="match status" value="1"/>
</dbReference>
<protein>
    <submittedName>
        <fullName evidence="3">Histone deacetylase</fullName>
    </submittedName>
</protein>
<dbReference type="PANTHER" id="PTHR48252">
    <property type="entry name" value="HISTONE DEACETYLASE 2-RELATED"/>
    <property type="match status" value="1"/>
</dbReference>
<reference evidence="3 4" key="1">
    <citation type="journal article" date="2014" name="Genome Biol. Evol.">
        <title>The secreted proteins of Achlya hypogyna and Thraustotheca clavata identify the ancestral oomycete secretome and reveal gene acquisitions by horizontal gene transfer.</title>
        <authorList>
            <person name="Misner I."/>
            <person name="Blouin N."/>
            <person name="Leonard G."/>
            <person name="Richards T.A."/>
            <person name="Lane C.E."/>
        </authorList>
    </citation>
    <scope>NUCLEOTIDE SEQUENCE [LARGE SCALE GENOMIC DNA]</scope>
    <source>
        <strain evidence="3 4">ATCC 34112</strain>
    </source>
</reference>
<dbReference type="InterPro" id="IPR037138">
    <property type="entry name" value="His_deacetylse_dom_sf"/>
</dbReference>
<evidence type="ECO:0000259" key="2">
    <source>
        <dbReference type="Pfam" id="PF00850"/>
    </source>
</evidence>
<dbReference type="Proteomes" id="UP000243217">
    <property type="component" value="Unassembled WGS sequence"/>
</dbReference>
<feature type="region of interest" description="Disordered" evidence="1">
    <location>
        <begin position="149"/>
        <end position="186"/>
    </location>
</feature>
<dbReference type="AlphaFoldDB" id="A0A1V9YF11"/>
<organism evidence="3 4">
    <name type="scientific">Thraustotheca clavata</name>
    <dbReference type="NCBI Taxonomy" id="74557"/>
    <lineage>
        <taxon>Eukaryota</taxon>
        <taxon>Sar</taxon>
        <taxon>Stramenopiles</taxon>
        <taxon>Oomycota</taxon>
        <taxon>Saprolegniomycetes</taxon>
        <taxon>Saprolegniales</taxon>
        <taxon>Achlyaceae</taxon>
        <taxon>Thraustotheca</taxon>
    </lineage>
</organism>
<dbReference type="Gene3D" id="3.40.800.20">
    <property type="entry name" value="Histone deacetylase domain"/>
    <property type="match status" value="1"/>
</dbReference>
<dbReference type="InterPro" id="IPR023801">
    <property type="entry name" value="His_deacetylse_dom"/>
</dbReference>
<gene>
    <name evidence="3" type="ORF">THRCLA_10837</name>
</gene>
<dbReference type="EMBL" id="JNBS01004022">
    <property type="protein sequence ID" value="OQR84343.1"/>
    <property type="molecule type" value="Genomic_DNA"/>
</dbReference>
<evidence type="ECO:0000256" key="1">
    <source>
        <dbReference type="SAM" id="MobiDB-lite"/>
    </source>
</evidence>
<comment type="caution">
    <text evidence="3">The sequence shown here is derived from an EMBL/GenBank/DDBJ whole genome shotgun (WGS) entry which is preliminary data.</text>
</comment>
<accession>A0A1V9YF11</accession>
<keyword evidence="4" id="KW-1185">Reference proteome</keyword>
<feature type="domain" description="Histone deacetylase" evidence="2">
    <location>
        <begin position="1"/>
        <end position="70"/>
    </location>
</feature>
<dbReference type="SUPFAM" id="SSF52768">
    <property type="entry name" value="Arginase/deacetylase"/>
    <property type="match status" value="1"/>
</dbReference>
<evidence type="ECO:0000313" key="4">
    <source>
        <dbReference type="Proteomes" id="UP000243217"/>
    </source>
</evidence>
<dbReference type="PANTHER" id="PTHR48252:SF77">
    <property type="entry name" value="HISTONE DEACETYLASE DOMAIN-CONTAINING PROTEIN"/>
    <property type="match status" value="1"/>
</dbReference>
<name>A0A1V9YF11_9STRA</name>
<dbReference type="InterPro" id="IPR023696">
    <property type="entry name" value="Ureohydrolase_dom_sf"/>
</dbReference>
<proteinExistence type="predicted"/>
<evidence type="ECO:0000313" key="3">
    <source>
        <dbReference type="EMBL" id="OQR84343.1"/>
    </source>
</evidence>
<sequence>METYRPGAVVLQCGADSLTGDRLGSFNLTVKGHGECVKYVKSFGLPMLVVGGGGYTVRNVSRAWAYETSVVLDEKVSNDIPFNEYFEYYAPSYKLDLEPNPLLENCNRRQYLDDIKIKVFEHLRMINGAPSVQMQQVPPDYMVREMDEDADLDKRTDHDMTKRAHEVEFYDNEKDQRGRDDNEAMD</sequence>